<dbReference type="HOGENOM" id="CLU_129644_0_0_1"/>
<dbReference type="Pfam" id="PF24883">
    <property type="entry name" value="NPHP3_N"/>
    <property type="match status" value="1"/>
</dbReference>
<dbReference type="eggNOG" id="KOG4177">
    <property type="taxonomic scope" value="Eukaryota"/>
</dbReference>
<keyword evidence="4" id="KW-1185">Reference proteome</keyword>
<organism evidence="3 4">
    <name type="scientific">Byssochlamys spectabilis (strain No. 5 / NBRC 109023)</name>
    <name type="common">Paecilomyces variotii</name>
    <dbReference type="NCBI Taxonomy" id="1356009"/>
    <lineage>
        <taxon>Eukaryota</taxon>
        <taxon>Fungi</taxon>
        <taxon>Dikarya</taxon>
        <taxon>Ascomycota</taxon>
        <taxon>Pezizomycotina</taxon>
        <taxon>Eurotiomycetes</taxon>
        <taxon>Eurotiomycetidae</taxon>
        <taxon>Eurotiales</taxon>
        <taxon>Thermoascaceae</taxon>
        <taxon>Paecilomyces</taxon>
    </lineage>
</organism>
<keyword evidence="1" id="KW-0677">Repeat</keyword>
<dbReference type="Gene3D" id="3.40.50.300">
    <property type="entry name" value="P-loop containing nucleotide triphosphate hydrolases"/>
    <property type="match status" value="1"/>
</dbReference>
<dbReference type="OrthoDB" id="195446at2759"/>
<evidence type="ECO:0000259" key="2">
    <source>
        <dbReference type="Pfam" id="PF24883"/>
    </source>
</evidence>
<evidence type="ECO:0000256" key="1">
    <source>
        <dbReference type="ARBA" id="ARBA00022737"/>
    </source>
</evidence>
<reference evidence="4" key="1">
    <citation type="journal article" date="2014" name="Genome Announc.">
        <title>Draft genome sequence of the formaldehyde-resistant fungus Byssochlamys spectabilis No. 5 (anamorph Paecilomyces variotii No. 5) (NBRC109023).</title>
        <authorList>
            <person name="Oka T."/>
            <person name="Ekino K."/>
            <person name="Fukuda K."/>
            <person name="Nomura Y."/>
        </authorList>
    </citation>
    <scope>NUCLEOTIDE SEQUENCE [LARGE SCALE GENOMIC DNA]</scope>
    <source>
        <strain evidence="4">No. 5 / NBRC 109023</strain>
    </source>
</reference>
<dbReference type="InParanoid" id="V5FS82"/>
<dbReference type="PANTHER" id="PTHR10039">
    <property type="entry name" value="AMELOGENIN"/>
    <property type="match status" value="1"/>
</dbReference>
<dbReference type="Proteomes" id="UP000018001">
    <property type="component" value="Unassembled WGS sequence"/>
</dbReference>
<dbReference type="AlphaFoldDB" id="V5FS82"/>
<evidence type="ECO:0000313" key="3">
    <source>
        <dbReference type="EMBL" id="GAD91457.1"/>
    </source>
</evidence>
<comment type="caution">
    <text evidence="3">The sequence shown here is derived from an EMBL/GenBank/DDBJ whole genome shotgun (WGS) entry which is preliminary data.</text>
</comment>
<dbReference type="PANTHER" id="PTHR10039:SF15">
    <property type="entry name" value="NACHT DOMAIN-CONTAINING PROTEIN"/>
    <property type="match status" value="1"/>
</dbReference>
<dbReference type="EMBL" id="BAUL01000001">
    <property type="protein sequence ID" value="GAD91457.1"/>
    <property type="molecule type" value="Genomic_DNA"/>
</dbReference>
<proteinExistence type="predicted"/>
<evidence type="ECO:0000313" key="4">
    <source>
        <dbReference type="Proteomes" id="UP000018001"/>
    </source>
</evidence>
<dbReference type="InterPro" id="IPR027417">
    <property type="entry name" value="P-loop_NTPase"/>
</dbReference>
<gene>
    <name evidence="3" type="ORF">PVAR5_0027</name>
</gene>
<dbReference type="InterPro" id="IPR056884">
    <property type="entry name" value="NPHP3-like_N"/>
</dbReference>
<feature type="domain" description="Nephrocystin 3-like N-terminal" evidence="2">
    <location>
        <begin position="52"/>
        <end position="141"/>
    </location>
</feature>
<name>V5FS82_BYSSN</name>
<accession>V5FS82</accession>
<protein>
    <recommendedName>
        <fullName evidence="2">Nephrocystin 3-like N-terminal domain-containing protein</fullName>
    </recommendedName>
</protein>
<sequence>MLNAFNGRAVQSNVANLMQRDEHRQARAILEWLSSVNYATQQSDCLSRRQLGTGKWLLESIEFQKFLKEPKQTLFCQGIPGAGKTMLTSIVVDHLDTTYGNDENISLAYIYFNFRRSHEQRMEDMLAGLLKQLVQGQSSLRIQ</sequence>